<protein>
    <recommendedName>
        <fullName evidence="3">Carbon monoxide dehydrogenase subunit G</fullName>
    </recommendedName>
</protein>
<sequence length="160" mass="17286">MDISTDLDFAADPATVYAMMVDRGYQEQVCVDSESLRSAVEVDAPRTWTSRTLPAPDSAARFTGPELTILEETVWGEAGPDGSRDADLRLTVDKQPVSLNGKLRLRPGGRGTTVNLTGELKVNVPLLGRKLEQGAAPAVLAGFRTQQRAGDRWLAEHPQG</sequence>
<dbReference type="STRING" id="546874.SAMN04488544_1852"/>
<proteinExistence type="predicted"/>
<dbReference type="InterPro" id="IPR019639">
    <property type="entry name" value="DUF2505"/>
</dbReference>
<evidence type="ECO:0000313" key="1">
    <source>
        <dbReference type="EMBL" id="SDU91179.1"/>
    </source>
</evidence>
<dbReference type="Proteomes" id="UP000198825">
    <property type="component" value="Chromosome I"/>
</dbReference>
<keyword evidence="2" id="KW-1185">Reference proteome</keyword>
<reference evidence="2" key="1">
    <citation type="submission" date="2016-10" db="EMBL/GenBank/DDBJ databases">
        <authorList>
            <person name="Varghese N."/>
            <person name="Submissions S."/>
        </authorList>
    </citation>
    <scope>NUCLEOTIDE SEQUENCE [LARGE SCALE GENOMIC DNA]</scope>
    <source>
        <strain evidence="2">DSM 21743</strain>
    </source>
</reference>
<dbReference type="Pfam" id="PF10698">
    <property type="entry name" value="DUF2505"/>
    <property type="match status" value="1"/>
</dbReference>
<name>A0A1H2MDA9_9ACTN</name>
<dbReference type="AlphaFoldDB" id="A0A1H2MDA9"/>
<dbReference type="RefSeq" id="WP_091074169.1">
    <property type="nucleotide sequence ID" value="NZ_LT629799.1"/>
</dbReference>
<gene>
    <name evidence="1" type="ORF">SAMN04488544_1852</name>
</gene>
<dbReference type="OrthoDB" id="3266819at2"/>
<organism evidence="1 2">
    <name type="scientific">Microlunatus sagamiharensis</name>
    <dbReference type="NCBI Taxonomy" id="546874"/>
    <lineage>
        <taxon>Bacteria</taxon>
        <taxon>Bacillati</taxon>
        <taxon>Actinomycetota</taxon>
        <taxon>Actinomycetes</taxon>
        <taxon>Propionibacteriales</taxon>
        <taxon>Propionibacteriaceae</taxon>
        <taxon>Microlunatus</taxon>
    </lineage>
</organism>
<dbReference type="EMBL" id="LT629799">
    <property type="protein sequence ID" value="SDU91179.1"/>
    <property type="molecule type" value="Genomic_DNA"/>
</dbReference>
<evidence type="ECO:0008006" key="3">
    <source>
        <dbReference type="Google" id="ProtNLM"/>
    </source>
</evidence>
<evidence type="ECO:0000313" key="2">
    <source>
        <dbReference type="Proteomes" id="UP000198825"/>
    </source>
</evidence>
<accession>A0A1H2MDA9</accession>